<gene>
    <name evidence="1" type="ORF">SAMN02799620_01791</name>
</gene>
<sequence length="47" mass="5154">MMQVLASVRIAGMPAVDNQSRRAGPEVADVPVECVELVYESHPMELQ</sequence>
<dbReference type="EMBL" id="FMUB01000003">
    <property type="protein sequence ID" value="SCX12669.1"/>
    <property type="molecule type" value="Genomic_DNA"/>
</dbReference>
<evidence type="ECO:0000313" key="2">
    <source>
        <dbReference type="Proteomes" id="UP000199707"/>
    </source>
</evidence>
<protein>
    <submittedName>
        <fullName evidence="1">Uncharacterized protein</fullName>
    </submittedName>
</protein>
<evidence type="ECO:0000313" key="1">
    <source>
        <dbReference type="EMBL" id="SCX12669.1"/>
    </source>
</evidence>
<accession>A0A1G4VVW4</accession>
<reference evidence="2" key="1">
    <citation type="submission" date="2016-10" db="EMBL/GenBank/DDBJ databases">
        <authorList>
            <person name="Varghese N."/>
            <person name="Submissions S."/>
        </authorList>
    </citation>
    <scope>NUCLEOTIDE SEQUENCE [LARGE SCALE GENOMIC DNA]</scope>
    <source>
        <strain evidence="2">UNC267MFSha1.1M11</strain>
    </source>
</reference>
<organism evidence="1 2">
    <name type="scientific">Mycolicibacterium fluoranthenivorans</name>
    <dbReference type="NCBI Taxonomy" id="258505"/>
    <lineage>
        <taxon>Bacteria</taxon>
        <taxon>Bacillati</taxon>
        <taxon>Actinomycetota</taxon>
        <taxon>Actinomycetes</taxon>
        <taxon>Mycobacteriales</taxon>
        <taxon>Mycobacteriaceae</taxon>
        <taxon>Mycolicibacterium</taxon>
    </lineage>
</organism>
<dbReference type="Proteomes" id="UP000199707">
    <property type="component" value="Unassembled WGS sequence"/>
</dbReference>
<dbReference type="AlphaFoldDB" id="A0A1G4VVW4"/>
<name>A0A1G4VVW4_9MYCO</name>
<proteinExistence type="predicted"/>